<organism evidence="1 2">
    <name type="scientific">Hygrophoropsis aurantiaca</name>
    <dbReference type="NCBI Taxonomy" id="72124"/>
    <lineage>
        <taxon>Eukaryota</taxon>
        <taxon>Fungi</taxon>
        <taxon>Dikarya</taxon>
        <taxon>Basidiomycota</taxon>
        <taxon>Agaricomycotina</taxon>
        <taxon>Agaricomycetes</taxon>
        <taxon>Agaricomycetidae</taxon>
        <taxon>Boletales</taxon>
        <taxon>Coniophorineae</taxon>
        <taxon>Hygrophoropsidaceae</taxon>
        <taxon>Hygrophoropsis</taxon>
    </lineage>
</organism>
<dbReference type="Proteomes" id="UP000790377">
    <property type="component" value="Unassembled WGS sequence"/>
</dbReference>
<comment type="caution">
    <text evidence="1">The sequence shown here is derived from an EMBL/GenBank/DDBJ whole genome shotgun (WGS) entry which is preliminary data.</text>
</comment>
<evidence type="ECO:0000313" key="2">
    <source>
        <dbReference type="Proteomes" id="UP000790377"/>
    </source>
</evidence>
<gene>
    <name evidence="1" type="ORF">BJ138DRAFT_1223402</name>
</gene>
<reference evidence="1" key="1">
    <citation type="journal article" date="2021" name="New Phytol.">
        <title>Evolutionary innovations through gain and loss of genes in the ectomycorrhizal Boletales.</title>
        <authorList>
            <person name="Wu G."/>
            <person name="Miyauchi S."/>
            <person name="Morin E."/>
            <person name="Kuo A."/>
            <person name="Drula E."/>
            <person name="Varga T."/>
            <person name="Kohler A."/>
            <person name="Feng B."/>
            <person name="Cao Y."/>
            <person name="Lipzen A."/>
            <person name="Daum C."/>
            <person name="Hundley H."/>
            <person name="Pangilinan J."/>
            <person name="Johnson J."/>
            <person name="Barry K."/>
            <person name="LaButti K."/>
            <person name="Ng V."/>
            <person name="Ahrendt S."/>
            <person name="Min B."/>
            <person name="Choi I.G."/>
            <person name="Park H."/>
            <person name="Plett J.M."/>
            <person name="Magnuson J."/>
            <person name="Spatafora J.W."/>
            <person name="Nagy L.G."/>
            <person name="Henrissat B."/>
            <person name="Grigoriev I.V."/>
            <person name="Yang Z.L."/>
            <person name="Xu J."/>
            <person name="Martin F.M."/>
        </authorList>
    </citation>
    <scope>NUCLEOTIDE SEQUENCE</scope>
    <source>
        <strain evidence="1">ATCC 28755</strain>
    </source>
</reference>
<evidence type="ECO:0000313" key="1">
    <source>
        <dbReference type="EMBL" id="KAH7906214.1"/>
    </source>
</evidence>
<keyword evidence="2" id="KW-1185">Reference proteome</keyword>
<sequence length="541" mass="61779">MDCKSWISTVDKPGSTLKHATSALAFPLNHGVTPDDLKCSADLWKNDPMNTQIPVSERRPHRTWIDCLPTPHLSPGPSLKIRTIAWHFRHALVTFCDDFHHFKPELGMPETVNQIPVTKTSHIPCRAMDINSSTNDGQAQIVEHICMQANIGDPTDFPSMCDVREHVMLVHGDLGTAERLHGIKQSRSIETKEVRRLQPVVFVMGLFHLQMACTEALWRMFIEPKSVRADPHSLYSQACQVRPHDSGRIGSKPGFRLIHDIAHHCGYARMLDCWRVEVKRIDNSWTTLELFAKSKPTYTDLVRLSLVLASTYVDKPAVYDKVFRNNSLILARLIQYLEITHALKHGDIGRVEETFLHWVFVFKSTGKHKYATHLIQTMNDLKYVYPEGLKRAIRLNWLCNPTGKVDGFRAIDWLVELMNLYTKVVYGSSGSARTFELILKQSPLIEIFRRVHVLIQDNFHMLHRSVRHAPPNLKNTLSVLCALLEKHKAHEIVPNRNTSPEALKDHFKDGMLVLQTQKGNQAQGEDEDDARGELEFEDLEA</sequence>
<accession>A0ACB7ZZP7</accession>
<name>A0ACB7ZZP7_9AGAM</name>
<proteinExistence type="predicted"/>
<protein>
    <submittedName>
        <fullName evidence="1">Uncharacterized protein</fullName>
    </submittedName>
</protein>
<dbReference type="EMBL" id="MU268051">
    <property type="protein sequence ID" value="KAH7906214.1"/>
    <property type="molecule type" value="Genomic_DNA"/>
</dbReference>